<dbReference type="Pfam" id="PF04542">
    <property type="entry name" value="Sigma70_r2"/>
    <property type="match status" value="1"/>
</dbReference>
<evidence type="ECO:0000313" key="7">
    <source>
        <dbReference type="Proteomes" id="UP001500394"/>
    </source>
</evidence>
<feature type="domain" description="RNA polymerase sigma-70 region 2" evidence="5">
    <location>
        <begin position="13"/>
        <end position="74"/>
    </location>
</feature>
<proteinExistence type="inferred from homology"/>
<dbReference type="InterPro" id="IPR014284">
    <property type="entry name" value="RNA_pol_sigma-70_dom"/>
</dbReference>
<dbReference type="SUPFAM" id="SSF88946">
    <property type="entry name" value="Sigma2 domain of RNA polymerase sigma factors"/>
    <property type="match status" value="1"/>
</dbReference>
<organism evidence="6 7">
    <name type="scientific">Sphingobacterium thermophilum</name>
    <dbReference type="NCBI Taxonomy" id="768534"/>
    <lineage>
        <taxon>Bacteria</taxon>
        <taxon>Pseudomonadati</taxon>
        <taxon>Bacteroidota</taxon>
        <taxon>Sphingobacteriia</taxon>
        <taxon>Sphingobacteriales</taxon>
        <taxon>Sphingobacteriaceae</taxon>
        <taxon>Sphingobacterium</taxon>
    </lineage>
</organism>
<dbReference type="PANTHER" id="PTHR43133">
    <property type="entry name" value="RNA POLYMERASE ECF-TYPE SIGMA FACTO"/>
    <property type="match status" value="1"/>
</dbReference>
<evidence type="ECO:0000256" key="3">
    <source>
        <dbReference type="ARBA" id="ARBA00023082"/>
    </source>
</evidence>
<protein>
    <submittedName>
        <fullName evidence="6">RNA polymerase sigma factor</fullName>
    </submittedName>
</protein>
<keyword evidence="4" id="KW-0804">Transcription</keyword>
<sequence length="171" mass="20615">MRTDAAFNKQLVEYQRILKNLAKKFTKDPDVINDLVQETFIRALKYVDQFFDNPRVVSWLFVIMRNIFINQYKRLTYQQNYEDISLFYYNQKLSSEPRMDDVSDQRMMLKDISKILSDMPLSHGEMFNHFVDGYKYRELSEMYGIPEGTIKSRIHIIRKTLQKKLQAKYNN</sequence>
<dbReference type="InterPro" id="IPR039425">
    <property type="entry name" value="RNA_pol_sigma-70-like"/>
</dbReference>
<dbReference type="NCBIfam" id="TIGR02937">
    <property type="entry name" value="sigma70-ECF"/>
    <property type="match status" value="1"/>
</dbReference>
<dbReference type="InterPro" id="IPR036388">
    <property type="entry name" value="WH-like_DNA-bd_sf"/>
</dbReference>
<keyword evidence="7" id="KW-1185">Reference proteome</keyword>
<reference evidence="7" key="1">
    <citation type="journal article" date="2019" name="Int. J. Syst. Evol. Microbiol.">
        <title>The Global Catalogue of Microorganisms (GCM) 10K type strain sequencing project: providing services to taxonomists for standard genome sequencing and annotation.</title>
        <authorList>
            <consortium name="The Broad Institute Genomics Platform"/>
            <consortium name="The Broad Institute Genome Sequencing Center for Infectious Disease"/>
            <person name="Wu L."/>
            <person name="Ma J."/>
        </authorList>
    </citation>
    <scope>NUCLEOTIDE SEQUENCE [LARGE SCALE GENOMIC DNA]</scope>
    <source>
        <strain evidence="7">JCM 17858</strain>
    </source>
</reference>
<dbReference type="EMBL" id="BAABGR010000021">
    <property type="protein sequence ID" value="GAA4517293.1"/>
    <property type="molecule type" value="Genomic_DNA"/>
</dbReference>
<evidence type="ECO:0000256" key="4">
    <source>
        <dbReference type="ARBA" id="ARBA00023163"/>
    </source>
</evidence>
<evidence type="ECO:0000259" key="5">
    <source>
        <dbReference type="Pfam" id="PF04542"/>
    </source>
</evidence>
<accession>A0ABP8R3S7</accession>
<dbReference type="Gene3D" id="1.10.10.10">
    <property type="entry name" value="Winged helix-like DNA-binding domain superfamily/Winged helix DNA-binding domain"/>
    <property type="match status" value="1"/>
</dbReference>
<keyword evidence="3" id="KW-0731">Sigma factor</keyword>
<comment type="caution">
    <text evidence="6">The sequence shown here is derived from an EMBL/GenBank/DDBJ whole genome shotgun (WGS) entry which is preliminary data.</text>
</comment>
<dbReference type="PANTHER" id="PTHR43133:SF25">
    <property type="entry name" value="RNA POLYMERASE SIGMA FACTOR RFAY-RELATED"/>
    <property type="match status" value="1"/>
</dbReference>
<gene>
    <name evidence="6" type="ORF">GCM10023173_17640</name>
</gene>
<dbReference type="RefSeq" id="WP_345067614.1">
    <property type="nucleotide sequence ID" value="NZ_BAABGR010000021.1"/>
</dbReference>
<dbReference type="Proteomes" id="UP001500394">
    <property type="component" value="Unassembled WGS sequence"/>
</dbReference>
<dbReference type="InterPro" id="IPR013324">
    <property type="entry name" value="RNA_pol_sigma_r3/r4-like"/>
</dbReference>
<dbReference type="Gene3D" id="1.10.1740.10">
    <property type="match status" value="1"/>
</dbReference>
<name>A0ABP8R3S7_9SPHI</name>
<dbReference type="SUPFAM" id="SSF88659">
    <property type="entry name" value="Sigma3 and sigma4 domains of RNA polymerase sigma factors"/>
    <property type="match status" value="1"/>
</dbReference>
<keyword evidence="2" id="KW-0805">Transcription regulation</keyword>
<evidence type="ECO:0000256" key="1">
    <source>
        <dbReference type="ARBA" id="ARBA00010641"/>
    </source>
</evidence>
<evidence type="ECO:0000313" key="6">
    <source>
        <dbReference type="EMBL" id="GAA4517293.1"/>
    </source>
</evidence>
<dbReference type="InterPro" id="IPR007627">
    <property type="entry name" value="RNA_pol_sigma70_r2"/>
</dbReference>
<evidence type="ECO:0000256" key="2">
    <source>
        <dbReference type="ARBA" id="ARBA00023015"/>
    </source>
</evidence>
<dbReference type="InterPro" id="IPR013325">
    <property type="entry name" value="RNA_pol_sigma_r2"/>
</dbReference>
<comment type="similarity">
    <text evidence="1">Belongs to the sigma-70 factor family. ECF subfamily.</text>
</comment>